<reference evidence="3 4" key="1">
    <citation type="submission" date="2020-01" db="EMBL/GenBank/DDBJ databases">
        <title>Vast differences in strain-level diversity in the gut microbiota of two closely related honey bee species.</title>
        <authorList>
            <person name="Ellegaard K.M."/>
            <person name="Suenami S."/>
            <person name="Miyazaki R."/>
            <person name="Engel P."/>
        </authorList>
    </citation>
    <scope>NUCLEOTIDE SEQUENCE [LARGE SCALE GENOMIC DNA]</scope>
    <source>
        <strain evidence="3 4">ESL0416</strain>
    </source>
</reference>
<evidence type="ECO:0000256" key="1">
    <source>
        <dbReference type="SAM" id="MobiDB-lite"/>
    </source>
</evidence>
<organism evidence="3 4">
    <name type="scientific">Lactobacillus panisapium</name>
    <dbReference type="NCBI Taxonomy" id="2012495"/>
    <lineage>
        <taxon>Bacteria</taxon>
        <taxon>Bacillati</taxon>
        <taxon>Bacillota</taxon>
        <taxon>Bacilli</taxon>
        <taxon>Lactobacillales</taxon>
        <taxon>Lactobacillaceae</taxon>
        <taxon>Lactobacillus</taxon>
    </lineage>
</organism>
<evidence type="ECO:0000259" key="2">
    <source>
        <dbReference type="Pfam" id="PF03217"/>
    </source>
</evidence>
<dbReference type="Pfam" id="PF03217">
    <property type="entry name" value="SlpA"/>
    <property type="match status" value="1"/>
</dbReference>
<protein>
    <recommendedName>
        <fullName evidence="2">S-layer protein C-terminal domain-containing protein</fullName>
    </recommendedName>
</protein>
<proteinExistence type="predicted"/>
<feature type="region of interest" description="Disordered" evidence="1">
    <location>
        <begin position="161"/>
        <end position="186"/>
    </location>
</feature>
<dbReference type="EMBL" id="CP048268">
    <property type="protein sequence ID" value="QYN52178.1"/>
    <property type="molecule type" value="Genomic_DNA"/>
</dbReference>
<feature type="compositionally biased region" description="Basic and acidic residues" evidence="1">
    <location>
        <begin position="161"/>
        <end position="171"/>
    </location>
</feature>
<accession>A0ABX8W405</accession>
<keyword evidence="4" id="KW-1185">Reference proteome</keyword>
<evidence type="ECO:0000313" key="4">
    <source>
        <dbReference type="Proteomes" id="UP000826550"/>
    </source>
</evidence>
<feature type="domain" description="S-layer protein C-terminal" evidence="2">
    <location>
        <begin position="31"/>
        <end position="88"/>
    </location>
</feature>
<dbReference type="InterPro" id="IPR024968">
    <property type="entry name" value="SlpA_C_lactobacillus"/>
</dbReference>
<evidence type="ECO:0000313" key="3">
    <source>
        <dbReference type="EMBL" id="QYN52178.1"/>
    </source>
</evidence>
<gene>
    <name evidence="3" type="ORF">GYM71_01490</name>
</gene>
<sequence>MINKKSITKISSGLLIGLGLVTLQQNPSSVSAASSPRVQLRHNSYVYSSTGKRKGKASLKRGTYLKTFGKRSIKGKAFYKIGKGRYIKKVNTVIPPKEDKDPVLFTVYLKDDAEFYTKPNGKHSLYTLMGKQNVYQTYKDNNGNTWYRIKYQNWVKSSDTQKSKVKEDKEVPTSANWDDPNDNTSIEVDNTSISSEKQMKSNLPSGTALDRNTIEETARCFEKLVNDWRASQGVITKITYITSRYDYDVSRAVQDAQHYDKYKESDMHAGAKYGELETLVTYNTPQKMAQEAFQQFVYEDAQANFAHRDDLKSTSLKTIGIGLATTYYNSYDPNGVTFIVSTNL</sequence>
<dbReference type="Proteomes" id="UP000826550">
    <property type="component" value="Chromosome"/>
</dbReference>
<dbReference type="RefSeq" id="WP_220220654.1">
    <property type="nucleotide sequence ID" value="NZ_CP048268.1"/>
</dbReference>
<name>A0ABX8W405_9LACO</name>